<comment type="similarity">
    <text evidence="1 6 7">Belongs to the peptidase S8 family.</text>
</comment>
<dbReference type="GO" id="GO:0016020">
    <property type="term" value="C:membrane"/>
    <property type="evidence" value="ECO:0007669"/>
    <property type="project" value="InterPro"/>
</dbReference>
<evidence type="ECO:0000256" key="8">
    <source>
        <dbReference type="SAM" id="SignalP"/>
    </source>
</evidence>
<dbReference type="Gene3D" id="3.30.70.80">
    <property type="entry name" value="Peptidase S8 propeptide/proteinase inhibitor I9"/>
    <property type="match status" value="1"/>
</dbReference>
<keyword evidence="8" id="KW-0732">Signal</keyword>
<evidence type="ECO:0000256" key="2">
    <source>
        <dbReference type="ARBA" id="ARBA00022670"/>
    </source>
</evidence>
<dbReference type="InterPro" id="IPR015919">
    <property type="entry name" value="Cadherin-like_sf"/>
</dbReference>
<feature type="active site" description="Charge relay system" evidence="5 6">
    <location>
        <position position="157"/>
    </location>
</feature>
<dbReference type="GO" id="GO:0005975">
    <property type="term" value="P:carbohydrate metabolic process"/>
    <property type="evidence" value="ECO:0007669"/>
    <property type="project" value="UniProtKB-ARBA"/>
</dbReference>
<feature type="domain" description="Peptidase S8/S53" evidence="9">
    <location>
        <begin position="151"/>
        <end position="374"/>
    </location>
</feature>
<keyword evidence="4 6" id="KW-0720">Serine protease</keyword>
<dbReference type="InterPro" id="IPR000209">
    <property type="entry name" value="Peptidase_S8/S53_dom"/>
</dbReference>
<evidence type="ECO:0000256" key="5">
    <source>
        <dbReference type="PIRSR" id="PIRSR615500-1"/>
    </source>
</evidence>
<dbReference type="AlphaFoldDB" id="A0A918GM20"/>
<protein>
    <submittedName>
        <fullName evidence="11">Uncharacterized protein</fullName>
    </submittedName>
</protein>
<dbReference type="PROSITE" id="PS00136">
    <property type="entry name" value="SUBTILASE_ASP"/>
    <property type="match status" value="1"/>
</dbReference>
<dbReference type="Pfam" id="PF05345">
    <property type="entry name" value="He_PIG"/>
    <property type="match status" value="3"/>
</dbReference>
<evidence type="ECO:0000259" key="9">
    <source>
        <dbReference type="Pfam" id="PF00082"/>
    </source>
</evidence>
<dbReference type="GO" id="GO:0005615">
    <property type="term" value="C:extracellular space"/>
    <property type="evidence" value="ECO:0007669"/>
    <property type="project" value="TreeGrafter"/>
</dbReference>
<keyword evidence="3 6" id="KW-0378">Hydrolase</keyword>
<gene>
    <name evidence="11" type="ORF">GCM10010171_44350</name>
</gene>
<dbReference type="PROSITE" id="PS51892">
    <property type="entry name" value="SUBTILASE"/>
    <property type="match status" value="1"/>
</dbReference>
<proteinExistence type="inferred from homology"/>
<dbReference type="Proteomes" id="UP000660680">
    <property type="component" value="Unassembled WGS sequence"/>
</dbReference>
<dbReference type="InterPro" id="IPR023828">
    <property type="entry name" value="Peptidase_S8_Ser-AS"/>
</dbReference>
<reference evidence="11" key="1">
    <citation type="journal article" date="2014" name="Int. J. Syst. Evol. Microbiol.">
        <title>Complete genome sequence of Corynebacterium casei LMG S-19264T (=DSM 44701T), isolated from a smear-ripened cheese.</title>
        <authorList>
            <consortium name="US DOE Joint Genome Institute (JGI-PGF)"/>
            <person name="Walter F."/>
            <person name="Albersmeier A."/>
            <person name="Kalinowski J."/>
            <person name="Ruckert C."/>
        </authorList>
    </citation>
    <scope>NUCLEOTIDE SEQUENCE</scope>
    <source>
        <strain evidence="11">JCM 3276</strain>
    </source>
</reference>
<comment type="caution">
    <text evidence="11">The sequence shown here is derived from an EMBL/GenBank/DDBJ whole genome shotgun (WGS) entry which is preliminary data.</text>
</comment>
<dbReference type="InterPro" id="IPR036852">
    <property type="entry name" value="Peptidase_S8/S53_dom_sf"/>
</dbReference>
<dbReference type="PANTHER" id="PTHR43806:SF11">
    <property type="entry name" value="CEREVISIN-RELATED"/>
    <property type="match status" value="1"/>
</dbReference>
<feature type="chain" id="PRO_5036897126" evidence="8">
    <location>
        <begin position="34"/>
        <end position="816"/>
    </location>
</feature>
<dbReference type="Gene3D" id="3.40.50.200">
    <property type="entry name" value="Peptidase S8/S53 domain"/>
    <property type="match status" value="1"/>
</dbReference>
<dbReference type="CDD" id="cd04077">
    <property type="entry name" value="Peptidases_S8_PCSK9_ProteinaseK_like"/>
    <property type="match status" value="1"/>
</dbReference>
<dbReference type="InterPro" id="IPR022398">
    <property type="entry name" value="Peptidase_S8_His-AS"/>
</dbReference>
<feature type="domain" description="Inhibitor I9" evidence="10">
    <location>
        <begin position="51"/>
        <end position="116"/>
    </location>
</feature>
<dbReference type="InterPro" id="IPR034193">
    <property type="entry name" value="PCSK9_ProteinaseK-like"/>
</dbReference>
<dbReference type="InterPro" id="IPR010259">
    <property type="entry name" value="S8pro/Inhibitor_I9"/>
</dbReference>
<dbReference type="RefSeq" id="WP_229787166.1">
    <property type="nucleotide sequence ID" value="NZ_BMRB01000003.1"/>
</dbReference>
<feature type="active site" description="Charge relay system" evidence="5 6">
    <location>
        <position position="341"/>
    </location>
</feature>
<reference evidence="11" key="2">
    <citation type="submission" date="2020-09" db="EMBL/GenBank/DDBJ databases">
        <authorList>
            <person name="Sun Q."/>
            <person name="Ohkuma M."/>
        </authorList>
    </citation>
    <scope>NUCLEOTIDE SEQUENCE</scope>
    <source>
        <strain evidence="11">JCM 3276</strain>
    </source>
</reference>
<keyword evidence="12" id="KW-1185">Reference proteome</keyword>
<dbReference type="GO" id="GO:0006508">
    <property type="term" value="P:proteolysis"/>
    <property type="evidence" value="ECO:0007669"/>
    <property type="project" value="UniProtKB-KW"/>
</dbReference>
<dbReference type="InterPro" id="IPR013783">
    <property type="entry name" value="Ig-like_fold"/>
</dbReference>
<dbReference type="Gene3D" id="2.60.120.260">
    <property type="entry name" value="Galactose-binding domain-like"/>
    <property type="match status" value="1"/>
</dbReference>
<dbReference type="InterPro" id="IPR050131">
    <property type="entry name" value="Peptidase_S8_subtilisin-like"/>
</dbReference>
<evidence type="ECO:0000256" key="4">
    <source>
        <dbReference type="ARBA" id="ARBA00022825"/>
    </source>
</evidence>
<dbReference type="Pfam" id="PF00082">
    <property type="entry name" value="Peptidase_S8"/>
    <property type="match status" value="1"/>
</dbReference>
<evidence type="ECO:0000313" key="12">
    <source>
        <dbReference type="Proteomes" id="UP000660680"/>
    </source>
</evidence>
<dbReference type="GO" id="GO:0004252">
    <property type="term" value="F:serine-type endopeptidase activity"/>
    <property type="evidence" value="ECO:0007669"/>
    <property type="project" value="UniProtKB-UniRule"/>
</dbReference>
<keyword evidence="2 6" id="KW-0645">Protease</keyword>
<dbReference type="SUPFAM" id="SSF49313">
    <property type="entry name" value="Cadherin-like"/>
    <property type="match status" value="2"/>
</dbReference>
<dbReference type="Pfam" id="PF05922">
    <property type="entry name" value="Inhibitor_I9"/>
    <property type="match status" value="1"/>
</dbReference>
<evidence type="ECO:0000313" key="11">
    <source>
        <dbReference type="EMBL" id="GGS44295.1"/>
    </source>
</evidence>
<dbReference type="SUPFAM" id="SSF52743">
    <property type="entry name" value="Subtilisin-like"/>
    <property type="match status" value="1"/>
</dbReference>
<dbReference type="GO" id="GO:0005509">
    <property type="term" value="F:calcium ion binding"/>
    <property type="evidence" value="ECO:0007669"/>
    <property type="project" value="InterPro"/>
</dbReference>
<evidence type="ECO:0000256" key="6">
    <source>
        <dbReference type="PROSITE-ProRule" id="PRU01240"/>
    </source>
</evidence>
<organism evidence="11 12">
    <name type="scientific">Actinokineospora fastidiosa</name>
    <dbReference type="NCBI Taxonomy" id="1816"/>
    <lineage>
        <taxon>Bacteria</taxon>
        <taxon>Bacillati</taxon>
        <taxon>Actinomycetota</taxon>
        <taxon>Actinomycetes</taxon>
        <taxon>Pseudonocardiales</taxon>
        <taxon>Pseudonocardiaceae</taxon>
        <taxon>Actinokineospora</taxon>
    </lineage>
</organism>
<evidence type="ECO:0000259" key="10">
    <source>
        <dbReference type="Pfam" id="PF05922"/>
    </source>
</evidence>
<sequence>MRHVRVARVLTAPVAAAAVTLSLVMATATPAAAAEGAILGAGAPGAIDGSYIVVLENGVVAAQSANSLAAKHGATVKATWSRAVNGFAARMTERQARKLAADPAVAYVEQDGVVRVAGTQPNPPSWGLDRIDQRNLPLDNSYTYPNTASNVTAYIIDTGIRTTHNDFGGRATWGTNTAGDGNNTDCNGHGTHVAGTVGGTAYGVAKDVKLVAVKVLGCDGSGSFAGVISGIEWVTQNARKPAVANMSLGGGANTSVDTAVRNSISSGVVYSLASANDNRDACNTSPARVAEGITVNASDRNDARASFSNFGRCTDIFAPGVSITAPWYTSDSATNTISGTSMAAPHVAGVAALRLSAHPNETPSQVGDALLAASTPDKITNPGAGSPNKLLYVEQAVSTPVEVQDPGAQTSAVGAAVTLRLTATGGTPPYQWSAVDLPPGLSVNASTGVISGTPTTAGSFEAHVSVSDAADGSARLSIPWTVTEDGGGDLTLPNPGQQSGTVGQEAALKLVVSGGTGPYGWTATGLPPGISALDSDTDTVTLVGVPTAGGAYRVTVTVTAAEGGSATTSFDWVIGGGSDVVVPSPGDQTNEVGDAVDLTLTASGGTAPYTFAATGLPPGAQLSGNRITGTLTAVGNHTVTITARDSAGASGSATFRWTVTPGSGCPGGQKLANPGFESGSASWTATTNVIGQHGSYGQPPRTGSWNAWLNGWGRTRTDSLAQSVAIPAGCSASLSFHLHIDTDEYTSSVAYDKLTVQVGTTTVKTFSNLDAANGYRLHTVDVSQFAGQTVTVKFTGVEDASLQTSFVLDDLALTAS</sequence>
<dbReference type="PRINTS" id="PR00723">
    <property type="entry name" value="SUBTILISIN"/>
</dbReference>
<evidence type="ECO:0000256" key="3">
    <source>
        <dbReference type="ARBA" id="ARBA00022801"/>
    </source>
</evidence>
<dbReference type="FunFam" id="3.40.50.200:FF:000014">
    <property type="entry name" value="Proteinase K"/>
    <property type="match status" value="1"/>
</dbReference>
<dbReference type="Gene3D" id="2.60.40.10">
    <property type="entry name" value="Immunoglobulins"/>
    <property type="match status" value="3"/>
</dbReference>
<dbReference type="InterPro" id="IPR037045">
    <property type="entry name" value="S8pro/Inhibitor_I9_sf"/>
</dbReference>
<accession>A0A918GM20</accession>
<dbReference type="PANTHER" id="PTHR43806">
    <property type="entry name" value="PEPTIDASE S8"/>
    <property type="match status" value="1"/>
</dbReference>
<feature type="active site" description="Charge relay system" evidence="5 6">
    <location>
        <position position="189"/>
    </location>
</feature>
<dbReference type="PROSITE" id="PS00138">
    <property type="entry name" value="SUBTILASE_SER"/>
    <property type="match status" value="1"/>
</dbReference>
<dbReference type="EMBL" id="BMRB01000003">
    <property type="protein sequence ID" value="GGS44295.1"/>
    <property type="molecule type" value="Genomic_DNA"/>
</dbReference>
<dbReference type="SUPFAM" id="SSF54897">
    <property type="entry name" value="Protease propeptides/inhibitors"/>
    <property type="match status" value="1"/>
</dbReference>
<dbReference type="InterPro" id="IPR015500">
    <property type="entry name" value="Peptidase_S8_subtilisin-rel"/>
</dbReference>
<name>A0A918GM20_9PSEU</name>
<feature type="signal peptide" evidence="8">
    <location>
        <begin position="1"/>
        <end position="33"/>
    </location>
</feature>
<dbReference type="InterPro" id="IPR023827">
    <property type="entry name" value="Peptidase_S8_Asp-AS"/>
</dbReference>
<dbReference type="PROSITE" id="PS00137">
    <property type="entry name" value="SUBTILASE_HIS"/>
    <property type="match status" value="1"/>
</dbReference>
<evidence type="ECO:0000256" key="1">
    <source>
        <dbReference type="ARBA" id="ARBA00011073"/>
    </source>
</evidence>
<evidence type="ECO:0000256" key="7">
    <source>
        <dbReference type="RuleBase" id="RU003355"/>
    </source>
</evidence>